<dbReference type="Pfam" id="PF12146">
    <property type="entry name" value="Hydrolase_4"/>
    <property type="match status" value="1"/>
</dbReference>
<dbReference type="AlphaFoldDB" id="A0A7C9P325"/>
<comment type="caution">
    <text evidence="3">The sequence shown here is derived from an EMBL/GenBank/DDBJ whole genome shotgun (WGS) entry which is preliminary data.</text>
</comment>
<dbReference type="EMBL" id="JAAEHK010000002">
    <property type="protein sequence ID" value="NDL69396.1"/>
    <property type="molecule type" value="Genomic_DNA"/>
</dbReference>
<dbReference type="InterPro" id="IPR029058">
    <property type="entry name" value="AB_hydrolase_fold"/>
</dbReference>
<organism evidence="3 4">
    <name type="scientific">Vreelandella alkaliphila</name>
    <dbReference type="NCBI Taxonomy" id="272774"/>
    <lineage>
        <taxon>Bacteria</taxon>
        <taxon>Pseudomonadati</taxon>
        <taxon>Pseudomonadota</taxon>
        <taxon>Gammaproteobacteria</taxon>
        <taxon>Oceanospirillales</taxon>
        <taxon>Halomonadaceae</taxon>
        <taxon>Vreelandella</taxon>
    </lineage>
</organism>
<evidence type="ECO:0000259" key="2">
    <source>
        <dbReference type="Pfam" id="PF12146"/>
    </source>
</evidence>
<reference evidence="3 4" key="1">
    <citation type="submission" date="2020-01" db="EMBL/GenBank/DDBJ databases">
        <title>Whole genome sequencing of Halomonas alkaliphila strain LS44.</title>
        <authorList>
            <person name="Kumar S."/>
            <person name="Paul D."/>
            <person name="Shouche Y."/>
            <person name="Suryavanshi M.V."/>
        </authorList>
    </citation>
    <scope>NUCLEOTIDE SEQUENCE [LARGE SCALE GENOMIC DNA]</scope>
    <source>
        <strain evidence="3 4">LS44</strain>
    </source>
</reference>
<accession>A0A7C9P325</accession>
<dbReference type="GO" id="GO:0052689">
    <property type="term" value="F:carboxylic ester hydrolase activity"/>
    <property type="evidence" value="ECO:0007669"/>
    <property type="project" value="UniProtKB-ARBA"/>
</dbReference>
<evidence type="ECO:0000313" key="3">
    <source>
        <dbReference type="EMBL" id="NDL69396.1"/>
    </source>
</evidence>
<dbReference type="PANTHER" id="PTHR22946:SF9">
    <property type="entry name" value="POLYKETIDE TRANSFERASE AF380"/>
    <property type="match status" value="1"/>
</dbReference>
<protein>
    <submittedName>
        <fullName evidence="3">Alpha/beta hydrolase</fullName>
    </submittedName>
</protein>
<dbReference type="Proteomes" id="UP000480312">
    <property type="component" value="Unassembled WGS sequence"/>
</dbReference>
<keyword evidence="1 3" id="KW-0378">Hydrolase</keyword>
<dbReference type="SUPFAM" id="SSF53474">
    <property type="entry name" value="alpha/beta-Hydrolases"/>
    <property type="match status" value="1"/>
</dbReference>
<dbReference type="InterPro" id="IPR050261">
    <property type="entry name" value="FrsA_esterase"/>
</dbReference>
<dbReference type="RefSeq" id="WP_162217341.1">
    <property type="nucleotide sequence ID" value="NZ_JAAEHK010000002.1"/>
</dbReference>
<dbReference type="InterPro" id="IPR022742">
    <property type="entry name" value="Hydrolase_4"/>
</dbReference>
<sequence length="324" mass="35203">MALTLVFPQGRDRDVLKAESSCVTISDAAFVSAGTVCRGSLFSPPEGQVRAMLVMAPDLGGTVDSGLASFAERLAQSGIKVLAFDYRFFGQSNGKPRQFTSIQYQLTDWRAALTYAQKLEPSVPLVLWGAALSSAHALSIATERSDIAAVIASNPIIDGFASVRSLWRSKGLLQGFEVAKTGLWDLARGWFARDPLLIPMVGKPSSLAAMTTPGALDSFHSIAPDHFVNTISPGILLSLGCYRPIRRIARIRCPVLLQLCLFDEITPRKSGYQAAARIGEQATVKTYDIDHFGAYQGSGFQELVRDQLHFLDTCFPLKDDSEVN</sequence>
<proteinExistence type="predicted"/>
<evidence type="ECO:0000313" key="4">
    <source>
        <dbReference type="Proteomes" id="UP000480312"/>
    </source>
</evidence>
<feature type="domain" description="Serine aminopeptidase S33" evidence="2">
    <location>
        <begin position="67"/>
        <end position="160"/>
    </location>
</feature>
<dbReference type="OrthoDB" id="9805123at2"/>
<dbReference type="PANTHER" id="PTHR22946">
    <property type="entry name" value="DIENELACTONE HYDROLASE DOMAIN-CONTAINING PROTEIN-RELATED"/>
    <property type="match status" value="1"/>
</dbReference>
<evidence type="ECO:0000256" key="1">
    <source>
        <dbReference type="ARBA" id="ARBA00022801"/>
    </source>
</evidence>
<gene>
    <name evidence="3" type="ORF">GPL32_02585</name>
</gene>
<name>A0A7C9P325_9GAMM</name>
<dbReference type="Gene3D" id="3.40.50.1820">
    <property type="entry name" value="alpha/beta hydrolase"/>
    <property type="match status" value="1"/>
</dbReference>